<dbReference type="AlphaFoldDB" id="A0A437MES1"/>
<reference evidence="2 3" key="1">
    <citation type="submission" date="2019-01" db="EMBL/GenBank/DDBJ databases">
        <authorList>
            <person name="Chen W.-M."/>
        </authorList>
    </citation>
    <scope>NUCLEOTIDE SEQUENCE [LARGE SCALE GENOMIC DNA]</scope>
    <source>
        <strain evidence="2 3">CCP-6</strain>
    </source>
</reference>
<feature type="signal peptide" evidence="1">
    <location>
        <begin position="1"/>
        <end position="19"/>
    </location>
</feature>
<keyword evidence="1" id="KW-0732">Signal</keyword>
<dbReference type="GO" id="GO:0015689">
    <property type="term" value="P:molybdate ion transport"/>
    <property type="evidence" value="ECO:0007669"/>
    <property type="project" value="TreeGrafter"/>
</dbReference>
<dbReference type="PANTHER" id="PTHR30632:SF11">
    <property type="entry name" value="BLR4797 PROTEIN"/>
    <property type="match status" value="1"/>
</dbReference>
<evidence type="ECO:0000256" key="1">
    <source>
        <dbReference type="SAM" id="SignalP"/>
    </source>
</evidence>
<dbReference type="RefSeq" id="WP_127788070.1">
    <property type="nucleotide sequence ID" value="NZ_SACL01000004.1"/>
</dbReference>
<dbReference type="GO" id="GO:0030973">
    <property type="term" value="F:molybdate ion binding"/>
    <property type="evidence" value="ECO:0007669"/>
    <property type="project" value="TreeGrafter"/>
</dbReference>
<evidence type="ECO:0000313" key="3">
    <source>
        <dbReference type="Proteomes" id="UP000282957"/>
    </source>
</evidence>
<dbReference type="Proteomes" id="UP000282957">
    <property type="component" value="Unassembled WGS sequence"/>
</dbReference>
<comment type="caution">
    <text evidence="2">The sequence shown here is derived from an EMBL/GenBank/DDBJ whole genome shotgun (WGS) entry which is preliminary data.</text>
</comment>
<name>A0A437MES1_9PROT</name>
<protein>
    <submittedName>
        <fullName evidence="2">ABC transporter substrate-binding protein</fullName>
    </submittedName>
</protein>
<dbReference type="EMBL" id="SACL01000004">
    <property type="protein sequence ID" value="RVT96137.1"/>
    <property type="molecule type" value="Genomic_DNA"/>
</dbReference>
<evidence type="ECO:0000313" key="2">
    <source>
        <dbReference type="EMBL" id="RVT96137.1"/>
    </source>
</evidence>
<proteinExistence type="predicted"/>
<sequence>MRHVILAVLCCLTLARAQAAEITVLTTGAYKPVLETLARRFEAATGHRVTLRNDTAGAVQRRVEAGEGFDVLVLTPAGLRALAPRLSPEPPRELARVGIGVAVRQGAPMPDISTPEAFRQALLSARAVAMIDPAAGGSSGIYLAGLFERWGIARQIAGKAVLVPGGLVATRLLDGQADIAIHQISEILAVPGAALVGPLPDAIQNWTVYAGSLAANPQDAAAARAFLDSLRGPEAARVIEAAGMRAP</sequence>
<dbReference type="InterPro" id="IPR050682">
    <property type="entry name" value="ModA/WtpA"/>
</dbReference>
<dbReference type="SUPFAM" id="SSF53850">
    <property type="entry name" value="Periplasmic binding protein-like II"/>
    <property type="match status" value="1"/>
</dbReference>
<keyword evidence="3" id="KW-1185">Reference proteome</keyword>
<dbReference type="PANTHER" id="PTHR30632">
    <property type="entry name" value="MOLYBDATE-BINDING PERIPLASMIC PROTEIN"/>
    <property type="match status" value="1"/>
</dbReference>
<organism evidence="2 3">
    <name type="scientific">Rhodovarius crocodyli</name>
    <dbReference type="NCBI Taxonomy" id="1979269"/>
    <lineage>
        <taxon>Bacteria</taxon>
        <taxon>Pseudomonadati</taxon>
        <taxon>Pseudomonadota</taxon>
        <taxon>Alphaproteobacteria</taxon>
        <taxon>Acetobacterales</taxon>
        <taxon>Roseomonadaceae</taxon>
        <taxon>Rhodovarius</taxon>
    </lineage>
</organism>
<dbReference type="Gene3D" id="3.40.190.10">
    <property type="entry name" value="Periplasmic binding protein-like II"/>
    <property type="match status" value="2"/>
</dbReference>
<feature type="chain" id="PRO_5019528440" evidence="1">
    <location>
        <begin position="20"/>
        <end position="247"/>
    </location>
</feature>
<dbReference type="OrthoDB" id="8216219at2"/>
<dbReference type="Pfam" id="PF13531">
    <property type="entry name" value="SBP_bac_11"/>
    <property type="match status" value="1"/>
</dbReference>
<gene>
    <name evidence="2" type="ORF">EOD42_13530</name>
</gene>
<accession>A0A437MES1</accession>